<dbReference type="EMBL" id="JH598329">
    <property type="status" value="NOT_ANNOTATED_CDS"/>
    <property type="molecule type" value="Genomic_DNA"/>
</dbReference>
<sequence>MRTTCRRRMGPMALSWRYVSRLSYLTLVVICGLLRVHASGASRSRYCQKSYSRDVEVVPRWLGRRR</sequence>
<dbReference type="InParanoid" id="M4C5B3"/>
<dbReference type="HOGENOM" id="CLU_2836706_0_0_1"/>
<accession>M4C5B3</accession>
<reference evidence="2" key="1">
    <citation type="journal article" date="2010" name="Science">
        <title>Signatures of adaptation to obligate biotrophy in the Hyaloperonospora arabidopsidis genome.</title>
        <authorList>
            <person name="Baxter L."/>
            <person name="Tripathy S."/>
            <person name="Ishaque N."/>
            <person name="Boot N."/>
            <person name="Cabral A."/>
            <person name="Kemen E."/>
            <person name="Thines M."/>
            <person name="Ah-Fong A."/>
            <person name="Anderson R."/>
            <person name="Badejoko W."/>
            <person name="Bittner-Eddy P."/>
            <person name="Boore J.L."/>
            <person name="Chibucos M.C."/>
            <person name="Coates M."/>
            <person name="Dehal P."/>
            <person name="Delehaunty K."/>
            <person name="Dong S."/>
            <person name="Downton P."/>
            <person name="Dumas B."/>
            <person name="Fabro G."/>
            <person name="Fronick C."/>
            <person name="Fuerstenberg S.I."/>
            <person name="Fulton L."/>
            <person name="Gaulin E."/>
            <person name="Govers F."/>
            <person name="Hughes L."/>
            <person name="Humphray S."/>
            <person name="Jiang R.H."/>
            <person name="Judelson H."/>
            <person name="Kamoun S."/>
            <person name="Kyung K."/>
            <person name="Meijer H."/>
            <person name="Minx P."/>
            <person name="Morris P."/>
            <person name="Nelson J."/>
            <person name="Phuntumart V."/>
            <person name="Qutob D."/>
            <person name="Rehmany A."/>
            <person name="Rougon-Cardoso A."/>
            <person name="Ryden P."/>
            <person name="Torto-Alalibo T."/>
            <person name="Studholme D."/>
            <person name="Wang Y."/>
            <person name="Win J."/>
            <person name="Wood J."/>
            <person name="Clifton S.W."/>
            <person name="Rogers J."/>
            <person name="Van den Ackerveken G."/>
            <person name="Jones J.D."/>
            <person name="McDowell J.M."/>
            <person name="Beynon J."/>
            <person name="Tyler B.M."/>
        </authorList>
    </citation>
    <scope>NUCLEOTIDE SEQUENCE [LARGE SCALE GENOMIC DNA]</scope>
    <source>
        <strain evidence="2">Emoy2</strain>
    </source>
</reference>
<organism evidence="1 2">
    <name type="scientific">Hyaloperonospora arabidopsidis (strain Emoy2)</name>
    <name type="common">Downy mildew agent</name>
    <name type="synonym">Peronospora arabidopsidis</name>
    <dbReference type="NCBI Taxonomy" id="559515"/>
    <lineage>
        <taxon>Eukaryota</taxon>
        <taxon>Sar</taxon>
        <taxon>Stramenopiles</taxon>
        <taxon>Oomycota</taxon>
        <taxon>Peronosporomycetes</taxon>
        <taxon>Peronosporales</taxon>
        <taxon>Peronosporaceae</taxon>
        <taxon>Hyaloperonospora</taxon>
    </lineage>
</organism>
<protein>
    <submittedName>
        <fullName evidence="1">Uncharacterized protein</fullName>
    </submittedName>
</protein>
<dbReference type="VEuPathDB" id="FungiDB:HpaG814288"/>
<name>M4C5B3_HYAAE</name>
<evidence type="ECO:0000313" key="1">
    <source>
        <dbReference type="EnsemblProtists" id="HpaP814288"/>
    </source>
</evidence>
<dbReference type="AlphaFoldDB" id="M4C5B3"/>
<keyword evidence="2" id="KW-1185">Reference proteome</keyword>
<dbReference type="Proteomes" id="UP000011713">
    <property type="component" value="Unassembled WGS sequence"/>
</dbReference>
<proteinExistence type="predicted"/>
<evidence type="ECO:0000313" key="2">
    <source>
        <dbReference type="Proteomes" id="UP000011713"/>
    </source>
</evidence>
<reference evidence="1" key="2">
    <citation type="submission" date="2015-06" db="UniProtKB">
        <authorList>
            <consortium name="EnsemblProtists"/>
        </authorList>
    </citation>
    <scope>IDENTIFICATION</scope>
    <source>
        <strain evidence="1">Emoy2</strain>
    </source>
</reference>
<dbReference type="EnsemblProtists" id="HpaT814288">
    <property type="protein sequence ID" value="HpaP814288"/>
    <property type="gene ID" value="HpaG814288"/>
</dbReference>